<feature type="transmembrane region" description="Helical" evidence="11">
    <location>
        <begin position="66"/>
        <end position="84"/>
    </location>
</feature>
<keyword evidence="2" id="KW-0813">Transport</keyword>
<comment type="caution">
    <text evidence="12">The sequence shown here is derived from an EMBL/GenBank/DDBJ whole genome shotgun (WGS) entry which is preliminary data.</text>
</comment>
<comment type="subcellular location">
    <subcellularLocation>
        <location evidence="1">Cell membrane</location>
        <topology evidence="1">Multi-pass membrane protein</topology>
    </subcellularLocation>
</comment>
<reference evidence="12 13" key="1">
    <citation type="submission" date="2020-08" db="EMBL/GenBank/DDBJ databases">
        <title>Genomic Encyclopedia of Type Strains, Phase IV (KMG-V): Genome sequencing to study the core and pangenomes of soil and plant-associated prokaryotes.</title>
        <authorList>
            <person name="Whitman W."/>
        </authorList>
    </citation>
    <scope>NUCLEOTIDE SEQUENCE [LARGE SCALE GENOMIC DNA]</scope>
    <source>
        <strain evidence="12 13">SEMIA 4034</strain>
    </source>
</reference>
<feature type="transmembrane region" description="Helical" evidence="11">
    <location>
        <begin position="332"/>
        <end position="359"/>
    </location>
</feature>
<accession>A0A7W9CX09</accession>
<dbReference type="Proteomes" id="UP000528824">
    <property type="component" value="Unassembled WGS sequence"/>
</dbReference>
<dbReference type="AlphaFoldDB" id="A0A7W9CX09"/>
<keyword evidence="5" id="KW-0762">Sugar transport</keyword>
<keyword evidence="4" id="KW-0997">Cell inner membrane</keyword>
<sequence length="401" mass="42178">MNMSARTAVTAQTTTNKGGTFRNLPEMMSHGELRLLPLIIVLMVVWMVMQYLTGGLFLSARNLTNLSGQVAITALLTSGAVLIMIPGFIDLSLGATVAAAAVIAAMAGAQFELALWQTIVVTLGFGLVIGLWHAFWIAWMKVPSFIVTLGSLLAIRGLSLVITNAETISPSPDILVISDTSLSAMLSIVVLMAFWLAFALLQLREWRARMQAGIKSSFFSVVGIPVVSVGIFACGVMVVAVSYRGLPLPVVFVLAVVALTGWLLRYTAFGRRLYAIGGNRQAALLAGINIRAHVSIVFAFMGLLYGLAGLVLVARLDSAPPGAMQGLELNVIAAAVIGGTSLMGGRGTVAGAVIGAILMESLSNGMSLMNLPSAYQSITVGLVLLFAVYADMRGRGGRFGD</sequence>
<evidence type="ECO:0000256" key="11">
    <source>
        <dbReference type="SAM" id="Phobius"/>
    </source>
</evidence>
<feature type="transmembrane region" description="Helical" evidence="11">
    <location>
        <begin position="249"/>
        <end position="269"/>
    </location>
</feature>
<dbReference type="EMBL" id="JACHBC010000009">
    <property type="protein sequence ID" value="MBB5562756.1"/>
    <property type="molecule type" value="Genomic_DNA"/>
</dbReference>
<evidence type="ECO:0000256" key="1">
    <source>
        <dbReference type="ARBA" id="ARBA00004651"/>
    </source>
</evidence>
<evidence type="ECO:0000256" key="2">
    <source>
        <dbReference type="ARBA" id="ARBA00022448"/>
    </source>
</evidence>
<dbReference type="RefSeq" id="WP_183918303.1">
    <property type="nucleotide sequence ID" value="NZ_JACHBB010000011.1"/>
</dbReference>
<evidence type="ECO:0000313" key="13">
    <source>
        <dbReference type="Proteomes" id="UP000528824"/>
    </source>
</evidence>
<dbReference type="PANTHER" id="PTHR32196">
    <property type="entry name" value="ABC TRANSPORTER PERMEASE PROTEIN YPHD-RELATED-RELATED"/>
    <property type="match status" value="1"/>
</dbReference>
<evidence type="ECO:0000256" key="3">
    <source>
        <dbReference type="ARBA" id="ARBA00022475"/>
    </source>
</evidence>
<feature type="transmembrane region" description="Helical" evidence="11">
    <location>
        <begin position="221"/>
        <end position="243"/>
    </location>
</feature>
<proteinExistence type="predicted"/>
<keyword evidence="7 11" id="KW-1133">Transmembrane helix</keyword>
<dbReference type="CDD" id="cd06579">
    <property type="entry name" value="TM_PBP1_transp_AraH_like"/>
    <property type="match status" value="1"/>
</dbReference>
<keyword evidence="6 11" id="KW-0812">Transmembrane</keyword>
<feature type="transmembrane region" description="Helical" evidence="11">
    <location>
        <begin position="115"/>
        <end position="135"/>
    </location>
</feature>
<keyword evidence="13" id="KW-1185">Reference proteome</keyword>
<dbReference type="InterPro" id="IPR001851">
    <property type="entry name" value="ABC_transp_permease"/>
</dbReference>
<feature type="transmembrane region" description="Helical" evidence="11">
    <location>
        <begin position="182"/>
        <end position="201"/>
    </location>
</feature>
<feature type="transmembrane region" description="Helical" evidence="11">
    <location>
        <begin position="142"/>
        <end position="162"/>
    </location>
</feature>
<feature type="transmembrane region" description="Helical" evidence="11">
    <location>
        <begin position="371"/>
        <end position="390"/>
    </location>
</feature>
<dbReference type="GO" id="GO:0022857">
    <property type="term" value="F:transmembrane transporter activity"/>
    <property type="evidence" value="ECO:0007669"/>
    <property type="project" value="InterPro"/>
</dbReference>
<dbReference type="GO" id="GO:0005886">
    <property type="term" value="C:plasma membrane"/>
    <property type="evidence" value="ECO:0007669"/>
    <property type="project" value="UniProtKB-SubCell"/>
</dbReference>
<dbReference type="PANTHER" id="PTHR32196:SF32">
    <property type="entry name" value="XYLOSE TRANSPORT SYSTEM PERMEASE PROTEIN XYLH"/>
    <property type="match status" value="1"/>
</dbReference>
<evidence type="ECO:0000256" key="5">
    <source>
        <dbReference type="ARBA" id="ARBA00022597"/>
    </source>
</evidence>
<gene>
    <name evidence="12" type="ORF">GGI59_004445</name>
</gene>
<feature type="transmembrane region" description="Helical" evidence="11">
    <location>
        <begin position="91"/>
        <end position="109"/>
    </location>
</feature>
<organism evidence="12 13">
    <name type="scientific">Rhizobium lentis</name>
    <dbReference type="NCBI Taxonomy" id="1138194"/>
    <lineage>
        <taxon>Bacteria</taxon>
        <taxon>Pseudomonadati</taxon>
        <taxon>Pseudomonadota</taxon>
        <taxon>Alphaproteobacteria</taxon>
        <taxon>Hyphomicrobiales</taxon>
        <taxon>Rhizobiaceae</taxon>
        <taxon>Rhizobium/Agrobacterium group</taxon>
        <taxon>Rhizobium</taxon>
    </lineage>
</organism>
<evidence type="ECO:0000256" key="7">
    <source>
        <dbReference type="ARBA" id="ARBA00022989"/>
    </source>
</evidence>
<feature type="transmembrane region" description="Helical" evidence="11">
    <location>
        <begin position="290"/>
        <end position="312"/>
    </location>
</feature>
<feature type="transmembrane region" description="Helical" evidence="11">
    <location>
        <begin position="35"/>
        <end position="60"/>
    </location>
</feature>
<name>A0A7W9CX09_9HYPH</name>
<evidence type="ECO:0000256" key="10">
    <source>
        <dbReference type="ARBA" id="ARBA00035686"/>
    </source>
</evidence>
<comment type="function">
    <text evidence="9">Part of the binding-protein-dependent transport system for D-xylose. Probably responsible for the translocation of the substrate across the membrane.</text>
</comment>
<evidence type="ECO:0000256" key="9">
    <source>
        <dbReference type="ARBA" id="ARBA00035611"/>
    </source>
</evidence>
<evidence type="ECO:0000256" key="8">
    <source>
        <dbReference type="ARBA" id="ARBA00023136"/>
    </source>
</evidence>
<dbReference type="Pfam" id="PF02653">
    <property type="entry name" value="BPD_transp_2"/>
    <property type="match status" value="1"/>
</dbReference>
<keyword evidence="8 11" id="KW-0472">Membrane</keyword>
<protein>
    <recommendedName>
        <fullName evidence="10">Xylose transport system permease protein XylH</fullName>
    </recommendedName>
</protein>
<evidence type="ECO:0000313" key="12">
    <source>
        <dbReference type="EMBL" id="MBB5562756.1"/>
    </source>
</evidence>
<evidence type="ECO:0000256" key="4">
    <source>
        <dbReference type="ARBA" id="ARBA00022519"/>
    </source>
</evidence>
<evidence type="ECO:0000256" key="6">
    <source>
        <dbReference type="ARBA" id="ARBA00022692"/>
    </source>
</evidence>
<keyword evidence="3" id="KW-1003">Cell membrane</keyword>